<protein>
    <submittedName>
        <fullName evidence="3">Uncharacterized protein</fullName>
    </submittedName>
</protein>
<dbReference type="RefSeq" id="WP_190788739.1">
    <property type="nucleotide sequence ID" value="NZ_JACXLC010000001.1"/>
</dbReference>
<name>A0ABR8KVY5_9SPHN</name>
<keyword evidence="4" id="KW-1185">Reference proteome</keyword>
<keyword evidence="2" id="KW-0732">Signal</keyword>
<gene>
    <name evidence="3" type="ORF">IB285_14020</name>
</gene>
<dbReference type="Proteomes" id="UP000635384">
    <property type="component" value="Unassembled WGS sequence"/>
</dbReference>
<feature type="region of interest" description="Disordered" evidence="1">
    <location>
        <begin position="28"/>
        <end position="72"/>
    </location>
</feature>
<sequence>MSSNAEPVLRFSALPVILAASLAMPAALSAQDDGGVTPAAEESTEADEAQVAPRRRPQRLDLSVTVPREESDQLLEEDCEEEADAGRIAGEIVVCRQLGEASDGSWNKEDWERRYAERTQGISTPNTFGIANHGNAIGFGSVPPPALLIDVEALPEAPEGSDADRIARGLPPLGEDPEPTPEEIAERRRKLGLEAPPTDSQPE</sequence>
<evidence type="ECO:0000256" key="2">
    <source>
        <dbReference type="SAM" id="SignalP"/>
    </source>
</evidence>
<accession>A0ABR8KVY5</accession>
<feature type="chain" id="PRO_5046934639" evidence="2">
    <location>
        <begin position="31"/>
        <end position="203"/>
    </location>
</feature>
<feature type="region of interest" description="Disordered" evidence="1">
    <location>
        <begin position="154"/>
        <end position="203"/>
    </location>
</feature>
<evidence type="ECO:0000256" key="1">
    <source>
        <dbReference type="SAM" id="MobiDB-lite"/>
    </source>
</evidence>
<comment type="caution">
    <text evidence="3">The sequence shown here is derived from an EMBL/GenBank/DDBJ whole genome shotgun (WGS) entry which is preliminary data.</text>
</comment>
<evidence type="ECO:0000313" key="3">
    <source>
        <dbReference type="EMBL" id="MBD2843373.1"/>
    </source>
</evidence>
<evidence type="ECO:0000313" key="4">
    <source>
        <dbReference type="Proteomes" id="UP000635384"/>
    </source>
</evidence>
<proteinExistence type="predicted"/>
<feature type="signal peptide" evidence="2">
    <location>
        <begin position="1"/>
        <end position="30"/>
    </location>
</feature>
<organism evidence="3 4">
    <name type="scientific">Erythrobacter rubeus</name>
    <dbReference type="NCBI Taxonomy" id="2760803"/>
    <lineage>
        <taxon>Bacteria</taxon>
        <taxon>Pseudomonadati</taxon>
        <taxon>Pseudomonadota</taxon>
        <taxon>Alphaproteobacteria</taxon>
        <taxon>Sphingomonadales</taxon>
        <taxon>Erythrobacteraceae</taxon>
        <taxon>Erythrobacter/Porphyrobacter group</taxon>
        <taxon>Erythrobacter</taxon>
    </lineage>
</organism>
<dbReference type="EMBL" id="JACXLC010000001">
    <property type="protein sequence ID" value="MBD2843373.1"/>
    <property type="molecule type" value="Genomic_DNA"/>
</dbReference>
<reference evidence="3 4" key="1">
    <citation type="submission" date="2020-09" db="EMBL/GenBank/DDBJ databases">
        <authorList>
            <person name="Yoon J.-W."/>
        </authorList>
    </citation>
    <scope>NUCLEOTIDE SEQUENCE [LARGE SCALE GENOMIC DNA]</scope>
    <source>
        <strain evidence="3 4">KMU-140</strain>
    </source>
</reference>